<dbReference type="SUPFAM" id="SSF48452">
    <property type="entry name" value="TPR-like"/>
    <property type="match status" value="2"/>
</dbReference>
<dbReference type="Proteomes" id="UP000217446">
    <property type="component" value="Unassembled WGS sequence"/>
</dbReference>
<dbReference type="Gene3D" id="1.25.40.10">
    <property type="entry name" value="Tetratricopeptide repeat domain"/>
    <property type="match status" value="2"/>
</dbReference>
<dbReference type="STRING" id="1963.AQJ27_51000"/>
<dbReference type="AlphaFoldDB" id="A0A286PHD7"/>
<evidence type="ECO:0000313" key="2">
    <source>
        <dbReference type="Proteomes" id="UP000217446"/>
    </source>
</evidence>
<proteinExistence type="predicted"/>
<organism evidence="1 2">
    <name type="scientific">Streptomyces olivochromogenes</name>
    <dbReference type="NCBI Taxonomy" id="1963"/>
    <lineage>
        <taxon>Bacteria</taxon>
        <taxon>Bacillati</taxon>
        <taxon>Actinomycetota</taxon>
        <taxon>Actinomycetes</taxon>
        <taxon>Kitasatosporales</taxon>
        <taxon>Streptomycetaceae</taxon>
        <taxon>Streptomyces</taxon>
    </lineage>
</organism>
<dbReference type="InterPro" id="IPR053137">
    <property type="entry name" value="NLR-like"/>
</dbReference>
<name>A0A286PHD7_STROL</name>
<protein>
    <submittedName>
        <fullName evidence="1">Tetratricopeptide repeat protein</fullName>
    </submittedName>
</protein>
<comment type="caution">
    <text evidence="1">The sequence shown here is derived from an EMBL/GenBank/DDBJ whole genome shotgun (WGS) entry which is preliminary data.</text>
</comment>
<keyword evidence="2" id="KW-1185">Reference proteome</keyword>
<accession>A0A286PHD7</accession>
<dbReference type="EMBL" id="BDQI01000075">
    <property type="protein sequence ID" value="GAX58966.1"/>
    <property type="molecule type" value="Genomic_DNA"/>
</dbReference>
<sequence>MTRYTAHTDTGTADAAALSEARETLEQAVQLRLARLFTWNERCRARTRAWDSRIADALNCAGDYGLAEYLAAGPELLGDWLDAWDVGNRPRAAALIAAAVDCRRAGLTRPLPRALLNSLHEAYLYERGGSRLRPEALEEAWSWATRQRRATTSLLVPVGGLDVADGPVDVFDYLVDTSQIQATPETQVPERVFSAVLPLADASEAGRLASTAHDYGLYAIGAQAYSRAHQEYMTHLGALHPKTLTSQSSLAVMLRQLGRLAEAEQCARTAVEAMASVHGADHPETLTAGNYHATCLFDLGRLEEAEAGHRAVLAARLHVMGPEHPNTLSSHADLALVLCEMGRLQEAEAQHRIALDTRIRLLGPEHPDTLSSRSSFAGLLRRLGRLEEAEQEHAAVLEARRRTLGDEHPKTLTSRANRASLLRRLGRLEEAEQEHAAVLEARRRTLGDEHPKTLTSRNNLALVLRDLGRLEQVEQEHRAILRARVRALGPDHPKTRISRMHLASVLRDLEREDDLDAI</sequence>
<dbReference type="Pfam" id="PF13374">
    <property type="entry name" value="TPR_10"/>
    <property type="match status" value="2"/>
</dbReference>
<gene>
    <name evidence="1" type="ORF">SO3561_10541</name>
</gene>
<reference evidence="2" key="1">
    <citation type="submission" date="2017-05" db="EMBL/GenBank/DDBJ databases">
        <title>Streptomyces olivochromogenes NBRC 3561 whole genome shotgun sequence.</title>
        <authorList>
            <person name="Dohra H."/>
            <person name="Kodani S."/>
        </authorList>
    </citation>
    <scope>NUCLEOTIDE SEQUENCE [LARGE SCALE GENOMIC DNA]</scope>
    <source>
        <strain evidence="2">NBRC 3561</strain>
    </source>
</reference>
<dbReference type="PANTHER" id="PTHR46082">
    <property type="entry name" value="ATP/GTP-BINDING PROTEIN-RELATED"/>
    <property type="match status" value="1"/>
</dbReference>
<dbReference type="PANTHER" id="PTHR46082:SF6">
    <property type="entry name" value="AAA+ ATPASE DOMAIN-CONTAINING PROTEIN-RELATED"/>
    <property type="match status" value="1"/>
</dbReference>
<dbReference type="Pfam" id="PF13424">
    <property type="entry name" value="TPR_12"/>
    <property type="match status" value="2"/>
</dbReference>
<evidence type="ECO:0000313" key="1">
    <source>
        <dbReference type="EMBL" id="GAX58966.1"/>
    </source>
</evidence>
<dbReference type="InterPro" id="IPR011990">
    <property type="entry name" value="TPR-like_helical_dom_sf"/>
</dbReference>